<dbReference type="RefSeq" id="WP_065834081.1">
    <property type="nucleotide sequence ID" value="NZ_LGSI01000049.1"/>
</dbReference>
<dbReference type="Proteomes" id="UP000093104">
    <property type="component" value="Unassembled WGS sequence"/>
</dbReference>
<gene>
    <name evidence="1" type="ORF">AFK24_15765</name>
</gene>
<organism evidence="1 2">
    <name type="scientific">Pseudomonas syringae</name>
    <dbReference type="NCBI Taxonomy" id="317"/>
    <lineage>
        <taxon>Bacteria</taxon>
        <taxon>Pseudomonadati</taxon>
        <taxon>Pseudomonadota</taxon>
        <taxon>Gammaproteobacteria</taxon>
        <taxon>Pseudomonadales</taxon>
        <taxon>Pseudomonadaceae</taxon>
        <taxon>Pseudomonas</taxon>
    </lineage>
</organism>
<dbReference type="OrthoDB" id="9150086at2"/>
<reference evidence="1 2" key="1">
    <citation type="submission" date="2015-07" db="EMBL/GenBank/DDBJ databases">
        <title>Draft genome sequence of a diazotrophic, plant growth-promoting rhizobacterium of the Pseudomonas syringae complex.</title>
        <authorList>
            <person name="Patten C.L."/>
            <person name="Jeong H."/>
        </authorList>
    </citation>
    <scope>NUCLEOTIDE SEQUENCE [LARGE SCALE GENOMIC DNA]</scope>
    <source>
        <strain evidence="1 2">GR12-2</strain>
    </source>
</reference>
<dbReference type="AlphaFoldDB" id="A0A1C7Z332"/>
<sequence length="209" mass="24529">MKRTLTFADVQRVKHLARQLKATNPELPHTKRLDLAAAELFGARNFHELSRWFDVVINQHVDTPEGSHSVSHCLYCDYRFAADLKSDQKLHRDFHERVMEAEEKLKYRPGTFVERELMKKDGYEEVNHGKEVADRVEGLLKVTRGWFDRSLHRAIDSRYWKKHPSFEEYVAMMVPELEILHSSLTPILVDRYGRTPGVIQEGEVCWSPR</sequence>
<proteinExistence type="predicted"/>
<dbReference type="EMBL" id="LGSI01000049">
    <property type="protein sequence ID" value="OCR24203.1"/>
    <property type="molecule type" value="Genomic_DNA"/>
</dbReference>
<protein>
    <recommendedName>
        <fullName evidence="3">N-acetyltransferase ESCO zinc-finger domain-containing protein</fullName>
    </recommendedName>
</protein>
<name>A0A1C7Z332_PSESX</name>
<evidence type="ECO:0008006" key="3">
    <source>
        <dbReference type="Google" id="ProtNLM"/>
    </source>
</evidence>
<evidence type="ECO:0000313" key="1">
    <source>
        <dbReference type="EMBL" id="OCR24203.1"/>
    </source>
</evidence>
<evidence type="ECO:0000313" key="2">
    <source>
        <dbReference type="Proteomes" id="UP000093104"/>
    </source>
</evidence>
<comment type="caution">
    <text evidence="1">The sequence shown here is derived from an EMBL/GenBank/DDBJ whole genome shotgun (WGS) entry which is preliminary data.</text>
</comment>
<accession>A0A1C7Z332</accession>